<sequence length="68" mass="7428">MKNNLFVLLSLSLMIPTSFAARCADFSSQQEAQSYMHQTGARYLDRDGDGEACECLPGGSKYGSSICR</sequence>
<feature type="domain" description="Excalibur calcium-binding" evidence="2">
    <location>
        <begin position="19"/>
        <end position="54"/>
    </location>
</feature>
<protein>
    <recommendedName>
        <fullName evidence="2">Excalibur calcium-binding domain-containing protein</fullName>
    </recommendedName>
</protein>
<dbReference type="Pfam" id="PF05901">
    <property type="entry name" value="Excalibur"/>
    <property type="match status" value="1"/>
</dbReference>
<evidence type="ECO:0000313" key="3">
    <source>
        <dbReference type="EMBL" id="RDF12905.1"/>
    </source>
</evidence>
<keyword evidence="1" id="KW-0732">Signal</keyword>
<comment type="caution">
    <text evidence="3">The sequence shown here is derived from an EMBL/GenBank/DDBJ whole genome shotgun (WGS) entry which is preliminary data.</text>
</comment>
<dbReference type="InterPro" id="IPR008613">
    <property type="entry name" value="Excalibur_Ca-bd_domain"/>
</dbReference>
<evidence type="ECO:0000256" key="1">
    <source>
        <dbReference type="SAM" id="SignalP"/>
    </source>
</evidence>
<evidence type="ECO:0000313" key="4">
    <source>
        <dbReference type="Proteomes" id="UP000253950"/>
    </source>
</evidence>
<dbReference type="SMART" id="SM00894">
    <property type="entry name" value="Excalibur"/>
    <property type="match status" value="1"/>
</dbReference>
<feature type="chain" id="PRO_5045227050" description="Excalibur calcium-binding domain-containing protein" evidence="1">
    <location>
        <begin position="21"/>
        <end position="68"/>
    </location>
</feature>
<dbReference type="EMBL" id="QEQG01000001">
    <property type="protein sequence ID" value="RDF12905.1"/>
    <property type="molecule type" value="Genomic_DNA"/>
</dbReference>
<dbReference type="Proteomes" id="UP000253950">
    <property type="component" value="Unassembled WGS sequence"/>
</dbReference>
<organism evidence="3 4">
    <name type="scientific">Haemophilus sputorum</name>
    <dbReference type="NCBI Taxonomy" id="1078480"/>
    <lineage>
        <taxon>Bacteria</taxon>
        <taxon>Pseudomonadati</taxon>
        <taxon>Pseudomonadota</taxon>
        <taxon>Gammaproteobacteria</taxon>
        <taxon>Pasteurellales</taxon>
        <taxon>Pasteurellaceae</taxon>
        <taxon>Haemophilus</taxon>
    </lineage>
</organism>
<accession>A0ABX9HV36</accession>
<reference evidence="3 4" key="1">
    <citation type="submission" date="2018-05" db="EMBL/GenBank/DDBJ databases">
        <title>Draft Genome Sequences for a Diverse set of 7 Haemophilus Species.</title>
        <authorList>
            <person name="Nichols M."/>
            <person name="Topaz N."/>
            <person name="Wang X."/>
            <person name="Wang X."/>
            <person name="Boxrud D."/>
        </authorList>
    </citation>
    <scope>NUCLEOTIDE SEQUENCE [LARGE SCALE GENOMIC DNA]</scope>
    <source>
        <strain evidence="3 4">C2015005473</strain>
    </source>
</reference>
<evidence type="ECO:0000259" key="2">
    <source>
        <dbReference type="SMART" id="SM00894"/>
    </source>
</evidence>
<name>A0ABX9HV36_9PAST</name>
<feature type="signal peptide" evidence="1">
    <location>
        <begin position="1"/>
        <end position="20"/>
    </location>
</feature>
<proteinExistence type="predicted"/>
<keyword evidence="4" id="KW-1185">Reference proteome</keyword>
<gene>
    <name evidence="3" type="ORF">DPV84_01515</name>
</gene>